<dbReference type="InterPro" id="IPR011990">
    <property type="entry name" value="TPR-like_helical_dom_sf"/>
</dbReference>
<name>A0A7S1BRC8_9STRA</name>
<dbReference type="PANTHER" id="PTHR45588">
    <property type="entry name" value="TPR DOMAIN-CONTAINING PROTEIN"/>
    <property type="match status" value="1"/>
</dbReference>
<dbReference type="SUPFAM" id="SSF48452">
    <property type="entry name" value="TPR-like"/>
    <property type="match status" value="1"/>
</dbReference>
<reference evidence="2" key="1">
    <citation type="submission" date="2021-01" db="EMBL/GenBank/DDBJ databases">
        <authorList>
            <person name="Corre E."/>
            <person name="Pelletier E."/>
            <person name="Niang G."/>
            <person name="Scheremetjew M."/>
            <person name="Finn R."/>
            <person name="Kale V."/>
            <person name="Holt S."/>
            <person name="Cochrane G."/>
            <person name="Meng A."/>
            <person name="Brown T."/>
            <person name="Cohen L."/>
        </authorList>
    </citation>
    <scope>NUCLEOTIDE SEQUENCE</scope>
    <source>
        <strain evidence="2">308</strain>
    </source>
</reference>
<sequence>MKQLRKDRKSMKERDCCRGANTQDDHFKTSYSDITENNKIDKHAQSLSGQRLQSGDRPTSREKSSLVGTEYIYDKILCLNLGDYARQTVSNLPFAGHLSSSKLFDNIRKGIDISVTRRELARKYFDAGLMHAYSYNHQISAVCFLKCLEYEPDAIMAHWGVSYAHSPNYNFEGVSYYGAAHATEFQGPVQENNEHFSVKTDALSSFPSPKIADKHIKLGLKKAEQLKNKIECDKIRPDIHDLGILRIPTEVEIGILEATSLRTSRRTHDAQKFITEMHPKIGETLQNIDSNINSSTPSHIPLRPDRTNLETEAERLGGSYANALSNLYHRFPHDNEVAFLYADSLMVLHAWKLYEHPSKSPSSSAAEYCVKIRQVIQEALTRCPTHPGLCHLWVHFCEMGPNPGETLSVCKILRERYPDAGHLIHMATHIYMLVGDYSSCVEYSIRAIEGDTKLWWSCPQASGFGSFHIGYWAHNHHMLIYAAMMGGMESVATEFSSRLNKVFTEENFRKYRMCELYLETYTIFDLCILVRFGRWEKILQCPFPKNQILMLSRAVILRYTRALAYAALGDPARAKIEAKEFEKLYNQPEATDRLLHNNTLKNILDVKLPMMHGEIAYSEGKFDYAFDQLRLSVSLEDNLNFDEPWGTTIPVRHALGGLLLEQNHVEEATNIFRADLTNNPGNPWSLVGLIKCLESTLEDKQEKLCPNEQKSTTEELSMLKSSFRKQRQAKYSDFFISYSCGCCERGEGVCLLDINDHQR</sequence>
<dbReference type="Gene3D" id="1.25.40.10">
    <property type="entry name" value="Tetratricopeptide repeat domain"/>
    <property type="match status" value="1"/>
</dbReference>
<gene>
    <name evidence="2" type="ORF">CHYS00102_LOCUS21380</name>
</gene>
<feature type="compositionally biased region" description="Basic and acidic residues" evidence="1">
    <location>
        <begin position="10"/>
        <end position="28"/>
    </location>
</feature>
<organism evidence="2">
    <name type="scientific">Corethron hystrix</name>
    <dbReference type="NCBI Taxonomy" id="216773"/>
    <lineage>
        <taxon>Eukaryota</taxon>
        <taxon>Sar</taxon>
        <taxon>Stramenopiles</taxon>
        <taxon>Ochrophyta</taxon>
        <taxon>Bacillariophyta</taxon>
        <taxon>Coscinodiscophyceae</taxon>
        <taxon>Corethrophycidae</taxon>
        <taxon>Corethrales</taxon>
        <taxon>Corethraceae</taxon>
        <taxon>Corethron</taxon>
    </lineage>
</organism>
<protein>
    <submittedName>
        <fullName evidence="2">Uncharacterized protein</fullName>
    </submittedName>
</protein>
<feature type="compositionally biased region" description="Polar residues" evidence="1">
    <location>
        <begin position="45"/>
        <end position="57"/>
    </location>
</feature>
<proteinExistence type="predicted"/>
<accession>A0A7S1BRC8</accession>
<feature type="region of interest" description="Disordered" evidence="1">
    <location>
        <begin position="1"/>
        <end position="63"/>
    </location>
</feature>
<dbReference type="PANTHER" id="PTHR45588:SF1">
    <property type="entry name" value="WW DOMAIN-CONTAINING PROTEIN"/>
    <property type="match status" value="1"/>
</dbReference>
<evidence type="ECO:0000256" key="1">
    <source>
        <dbReference type="SAM" id="MobiDB-lite"/>
    </source>
</evidence>
<evidence type="ECO:0000313" key="2">
    <source>
        <dbReference type="EMBL" id="CAD8894167.1"/>
    </source>
</evidence>
<dbReference type="EMBL" id="HBFR01029385">
    <property type="protein sequence ID" value="CAD8894167.1"/>
    <property type="molecule type" value="Transcribed_RNA"/>
</dbReference>
<dbReference type="AlphaFoldDB" id="A0A7S1BRC8"/>